<dbReference type="AlphaFoldDB" id="A0AAR2LFD3"/>
<keyword evidence="2" id="KW-1185">Reference proteome</keyword>
<name>A0AAR2LFD3_PYGNA</name>
<dbReference type="Ensembl" id="ENSPNAT00000055307.1">
    <property type="protein sequence ID" value="ENSPNAP00000075313.1"/>
    <property type="gene ID" value="ENSPNAG00000032241.1"/>
</dbReference>
<protein>
    <submittedName>
        <fullName evidence="1">Uncharacterized protein</fullName>
    </submittedName>
</protein>
<reference evidence="1" key="3">
    <citation type="submission" date="2025-09" db="UniProtKB">
        <authorList>
            <consortium name="Ensembl"/>
        </authorList>
    </citation>
    <scope>IDENTIFICATION</scope>
</reference>
<dbReference type="Proteomes" id="UP001501920">
    <property type="component" value="Chromosome 3"/>
</dbReference>
<accession>A0AAR2LFD3</accession>
<evidence type="ECO:0000313" key="1">
    <source>
        <dbReference type="Ensembl" id="ENSPNAP00000075313.1"/>
    </source>
</evidence>
<organism evidence="1 2">
    <name type="scientific">Pygocentrus nattereri</name>
    <name type="common">Red-bellied piranha</name>
    <dbReference type="NCBI Taxonomy" id="42514"/>
    <lineage>
        <taxon>Eukaryota</taxon>
        <taxon>Metazoa</taxon>
        <taxon>Chordata</taxon>
        <taxon>Craniata</taxon>
        <taxon>Vertebrata</taxon>
        <taxon>Euteleostomi</taxon>
        <taxon>Actinopterygii</taxon>
        <taxon>Neopterygii</taxon>
        <taxon>Teleostei</taxon>
        <taxon>Ostariophysi</taxon>
        <taxon>Characiformes</taxon>
        <taxon>Characoidei</taxon>
        <taxon>Pygocentrus</taxon>
    </lineage>
</organism>
<proteinExistence type="predicted"/>
<dbReference type="Gene3D" id="1.20.1480.30">
    <property type="entry name" value="Designed four-helix bundle protein"/>
    <property type="match status" value="1"/>
</dbReference>
<reference evidence="1" key="2">
    <citation type="submission" date="2025-08" db="UniProtKB">
        <authorList>
            <consortium name="Ensembl"/>
        </authorList>
    </citation>
    <scope>IDENTIFICATION</scope>
</reference>
<reference evidence="1 2" key="1">
    <citation type="submission" date="2020-10" db="EMBL/GenBank/DDBJ databases">
        <title>Pygocentrus nattereri (red-bellied piranha) genome, fPygNat1, primary haplotype.</title>
        <authorList>
            <person name="Myers G."/>
            <person name="Meyer A."/>
            <person name="Karagic N."/>
            <person name="Pippel M."/>
            <person name="Winkler S."/>
            <person name="Tracey A."/>
            <person name="Wood J."/>
            <person name="Formenti G."/>
            <person name="Howe K."/>
            <person name="Fedrigo O."/>
            <person name="Jarvis E.D."/>
        </authorList>
    </citation>
    <scope>NUCLEOTIDE SEQUENCE [LARGE SCALE GENOMIC DNA]</scope>
</reference>
<sequence length="156" mass="17767">GLFMFGCLAVCECKQHYGVTRWLSRADLPVSPTQQEGLRTVTEELRPVTEKLRPVTEELRPVTEKLRPVTEKLRPVTEELRPVTEKLRPVTEKLRPVTEELRPVTEELRPPCAVFLCDSAAGNVMVWLFLSLSKTSVELFCASQQLLEHFYASISL</sequence>
<evidence type="ECO:0000313" key="2">
    <source>
        <dbReference type="Proteomes" id="UP001501920"/>
    </source>
</evidence>
<dbReference type="SUPFAM" id="SSF58113">
    <property type="entry name" value="Apolipoprotein A-I"/>
    <property type="match status" value="1"/>
</dbReference>